<dbReference type="InterPro" id="IPR036388">
    <property type="entry name" value="WH-like_DNA-bd_sf"/>
</dbReference>
<comment type="similarity">
    <text evidence="1">Belongs to the ROK (NagC/XylR) family.</text>
</comment>
<comment type="caution">
    <text evidence="2">The sequence shown here is derived from an EMBL/GenBank/DDBJ whole genome shotgun (WGS) entry which is preliminary data.</text>
</comment>
<dbReference type="InterPro" id="IPR049874">
    <property type="entry name" value="ROK_cs"/>
</dbReference>
<dbReference type="Pfam" id="PF00480">
    <property type="entry name" value="ROK"/>
    <property type="match status" value="1"/>
</dbReference>
<proteinExistence type="inferred from homology"/>
<dbReference type="InterPro" id="IPR000600">
    <property type="entry name" value="ROK"/>
</dbReference>
<gene>
    <name evidence="2" type="ORF">GCM10023349_01190</name>
</gene>
<dbReference type="EMBL" id="BAABKM010000001">
    <property type="protein sequence ID" value="GAA4690514.1"/>
    <property type="molecule type" value="Genomic_DNA"/>
</dbReference>
<accession>A0ABP8WL99</accession>
<reference evidence="3" key="1">
    <citation type="journal article" date="2019" name="Int. J. Syst. Evol. Microbiol.">
        <title>The Global Catalogue of Microorganisms (GCM) 10K type strain sequencing project: providing services to taxonomists for standard genome sequencing and annotation.</title>
        <authorList>
            <consortium name="The Broad Institute Genomics Platform"/>
            <consortium name="The Broad Institute Genome Sequencing Center for Infectious Disease"/>
            <person name="Wu L."/>
            <person name="Ma J."/>
        </authorList>
    </citation>
    <scope>NUCLEOTIDE SEQUENCE [LARGE SCALE GENOMIC DNA]</scope>
    <source>
        <strain evidence="3">JCM 18531</strain>
    </source>
</reference>
<dbReference type="PANTHER" id="PTHR18964:SF173">
    <property type="entry name" value="GLUCOKINASE"/>
    <property type="match status" value="1"/>
</dbReference>
<dbReference type="PROSITE" id="PS01125">
    <property type="entry name" value="ROK"/>
    <property type="match status" value="1"/>
</dbReference>
<dbReference type="Gene3D" id="1.10.10.10">
    <property type="entry name" value="Winged helix-like DNA-binding domain superfamily/Winged helix DNA-binding domain"/>
    <property type="match status" value="1"/>
</dbReference>
<name>A0ABP8WL99_9ACTN</name>
<protein>
    <submittedName>
        <fullName evidence="2">ROK family transcriptional regulator</fullName>
    </submittedName>
</protein>
<organism evidence="2 3">
    <name type="scientific">Nocardioides conyzicola</name>
    <dbReference type="NCBI Taxonomy" id="1651781"/>
    <lineage>
        <taxon>Bacteria</taxon>
        <taxon>Bacillati</taxon>
        <taxon>Actinomycetota</taxon>
        <taxon>Actinomycetes</taxon>
        <taxon>Propionibacteriales</taxon>
        <taxon>Nocardioidaceae</taxon>
        <taxon>Nocardioides</taxon>
    </lineage>
</organism>
<evidence type="ECO:0000256" key="1">
    <source>
        <dbReference type="ARBA" id="ARBA00006479"/>
    </source>
</evidence>
<dbReference type="SUPFAM" id="SSF46785">
    <property type="entry name" value="Winged helix' DNA-binding domain"/>
    <property type="match status" value="1"/>
</dbReference>
<dbReference type="SUPFAM" id="SSF53067">
    <property type="entry name" value="Actin-like ATPase domain"/>
    <property type="match status" value="1"/>
</dbReference>
<dbReference type="PANTHER" id="PTHR18964">
    <property type="entry name" value="ROK (REPRESSOR, ORF, KINASE) FAMILY"/>
    <property type="match status" value="1"/>
</dbReference>
<dbReference type="InterPro" id="IPR043129">
    <property type="entry name" value="ATPase_NBD"/>
</dbReference>
<dbReference type="InterPro" id="IPR036390">
    <property type="entry name" value="WH_DNA-bd_sf"/>
</dbReference>
<keyword evidence="3" id="KW-1185">Reference proteome</keyword>
<evidence type="ECO:0000313" key="3">
    <source>
        <dbReference type="Proteomes" id="UP001499974"/>
    </source>
</evidence>
<dbReference type="Proteomes" id="UP001499974">
    <property type="component" value="Unassembled WGS sequence"/>
</dbReference>
<sequence length="406" mass="41635">MTGVLFVHFPDEWLYARPMVTTGALERLREAHRRAITGLLAGEGPMSRADLARGTGLSRTTISSLVTDLIGSGDIVETADRGRPHKGGSGRPPLLVALSTPHGVVAGVDIGHGHVRVAVADRGGAVLAEESDVLDVDEHGVDALDRAARMVRDGLAAAGIARSDLHAVGMCVPAPLDRRSARIRTGIMPGWRHLSPGDELHRRLDAPVFADNDANLGALAELGHGAARGIADVLYVKVASGLGAGIVLGGRLHRGATGIAGEIGHVQVGEDGQVCRCGNRGCLETAVSAPRLVALLQPAYDEELTVESVLDLDDAGDAGVRRVLSDAGRSVGRALADLCNSLNPEAIVLGGSLGTSTSLAAGVRAAVDRYAQPDTAAAVRVVAGELGDRAEVVGAVSLAIARVAAG</sequence>
<dbReference type="Gene3D" id="3.30.420.40">
    <property type="match status" value="2"/>
</dbReference>
<evidence type="ECO:0000313" key="2">
    <source>
        <dbReference type="EMBL" id="GAA4690514.1"/>
    </source>
</evidence>